<accession>A0A1W9KW93</accession>
<protein>
    <submittedName>
        <fullName evidence="1">Uncharacterized protein</fullName>
    </submittedName>
</protein>
<reference evidence="1 2" key="1">
    <citation type="submission" date="2017-01" db="EMBL/GenBank/DDBJ databases">
        <title>Novel large sulfur bacteria in the metagenomes of groundwater-fed chemosynthetic microbial mats in the Lake Huron basin.</title>
        <authorList>
            <person name="Sharrar A.M."/>
            <person name="Flood B.E."/>
            <person name="Bailey J.V."/>
            <person name="Jones D.S."/>
            <person name="Biddanda B."/>
            <person name="Ruberg S.A."/>
            <person name="Marcus D.N."/>
            <person name="Dick G.J."/>
        </authorList>
    </citation>
    <scope>NUCLEOTIDE SEQUENCE [LARGE SCALE GENOMIC DNA]</scope>
    <source>
        <strain evidence="1">A7</strain>
    </source>
</reference>
<gene>
    <name evidence="1" type="ORF">BWK72_07890</name>
</gene>
<dbReference type="EMBL" id="MTEI01000003">
    <property type="protein sequence ID" value="OQW88850.1"/>
    <property type="molecule type" value="Genomic_DNA"/>
</dbReference>
<sequence>MPVPENMAWLPTLRHKLFDLLAVCDFDQMLVPLGIGWHVDHILTHLSFDTLTTSAQTMGRATGAVERYWTHQAQVGI</sequence>
<evidence type="ECO:0000313" key="1">
    <source>
        <dbReference type="EMBL" id="OQW88850.1"/>
    </source>
</evidence>
<dbReference type="AlphaFoldDB" id="A0A1W9KW93"/>
<evidence type="ECO:0000313" key="2">
    <source>
        <dbReference type="Proteomes" id="UP000192505"/>
    </source>
</evidence>
<organism evidence="1 2">
    <name type="scientific">Rhodoferax ferrireducens</name>
    <dbReference type="NCBI Taxonomy" id="192843"/>
    <lineage>
        <taxon>Bacteria</taxon>
        <taxon>Pseudomonadati</taxon>
        <taxon>Pseudomonadota</taxon>
        <taxon>Betaproteobacteria</taxon>
        <taxon>Burkholderiales</taxon>
        <taxon>Comamonadaceae</taxon>
        <taxon>Rhodoferax</taxon>
    </lineage>
</organism>
<comment type="caution">
    <text evidence="1">The sequence shown here is derived from an EMBL/GenBank/DDBJ whole genome shotgun (WGS) entry which is preliminary data.</text>
</comment>
<name>A0A1W9KW93_9BURK</name>
<proteinExistence type="predicted"/>
<dbReference type="Proteomes" id="UP000192505">
    <property type="component" value="Unassembled WGS sequence"/>
</dbReference>